<dbReference type="AlphaFoldDB" id="X1LCB0"/>
<accession>X1LCB0</accession>
<reference evidence="1" key="1">
    <citation type="journal article" date="2014" name="Front. Microbiol.">
        <title>High frequency of phylogenetically diverse reductive dehalogenase-homologous genes in deep subseafloor sedimentary metagenomes.</title>
        <authorList>
            <person name="Kawai M."/>
            <person name="Futagami T."/>
            <person name="Toyoda A."/>
            <person name="Takaki Y."/>
            <person name="Nishi S."/>
            <person name="Hori S."/>
            <person name="Arai W."/>
            <person name="Tsubouchi T."/>
            <person name="Morono Y."/>
            <person name="Uchiyama I."/>
            <person name="Ito T."/>
            <person name="Fujiyama A."/>
            <person name="Inagaki F."/>
            <person name="Takami H."/>
        </authorList>
    </citation>
    <scope>NUCLEOTIDE SEQUENCE</scope>
    <source>
        <strain evidence="1">Expedition CK06-06</strain>
    </source>
</reference>
<organism evidence="1">
    <name type="scientific">marine sediment metagenome</name>
    <dbReference type="NCBI Taxonomy" id="412755"/>
    <lineage>
        <taxon>unclassified sequences</taxon>
        <taxon>metagenomes</taxon>
        <taxon>ecological metagenomes</taxon>
    </lineage>
</organism>
<sequence>MNEWILRMITLVVGAASPEIRESITELVNGLAEKAKATPNPIDDVLVGLLKVILNIKD</sequence>
<evidence type="ECO:0008006" key="2">
    <source>
        <dbReference type="Google" id="ProtNLM"/>
    </source>
</evidence>
<evidence type="ECO:0000313" key="1">
    <source>
        <dbReference type="EMBL" id="GAH91788.1"/>
    </source>
</evidence>
<proteinExistence type="predicted"/>
<dbReference type="EMBL" id="BARV01000023">
    <property type="protein sequence ID" value="GAH91788.1"/>
    <property type="molecule type" value="Genomic_DNA"/>
</dbReference>
<name>X1LCB0_9ZZZZ</name>
<gene>
    <name evidence="1" type="ORF">S06H3_00153</name>
</gene>
<comment type="caution">
    <text evidence="1">The sequence shown here is derived from an EMBL/GenBank/DDBJ whole genome shotgun (WGS) entry which is preliminary data.</text>
</comment>
<protein>
    <recommendedName>
        <fullName evidence="2">B12-binding N-terminal domain-containing protein</fullName>
    </recommendedName>
</protein>